<evidence type="ECO:0000313" key="8">
    <source>
        <dbReference type="Proteomes" id="UP000827721"/>
    </source>
</evidence>
<evidence type="ECO:0000256" key="1">
    <source>
        <dbReference type="ARBA" id="ARBA00001946"/>
    </source>
</evidence>
<dbReference type="InterPro" id="IPR013341">
    <property type="entry name" value="Mandelate_racemase_N_dom"/>
</dbReference>
<keyword evidence="3" id="KW-0479">Metal-binding</keyword>
<dbReference type="PANTHER" id="PTHR48073:SF4">
    <property type="entry name" value="MANDELATE RACEMASE_MUCONATE LACTONIZING ENZYME C-TERMINAL DOMAIN-CONTAINING PROTEIN"/>
    <property type="match status" value="1"/>
</dbReference>
<dbReference type="SMART" id="SM00922">
    <property type="entry name" value="MR_MLE"/>
    <property type="match status" value="1"/>
</dbReference>
<dbReference type="SUPFAM" id="SSF54826">
    <property type="entry name" value="Enolase N-terminal domain-like"/>
    <property type="match status" value="1"/>
</dbReference>
<protein>
    <recommendedName>
        <fullName evidence="6">Mandelate racemase/muconate lactonizing enzyme C-terminal domain-containing protein</fullName>
    </recommendedName>
</protein>
<accession>A0ABQ8HEC8</accession>
<dbReference type="InterPro" id="IPR029017">
    <property type="entry name" value="Enolase-like_N"/>
</dbReference>
<gene>
    <name evidence="7" type="ORF">JRO89_XS11G0009900</name>
</gene>
<dbReference type="InterPro" id="IPR034603">
    <property type="entry name" value="Dipeptide_epimerase"/>
</dbReference>
<evidence type="ECO:0000256" key="4">
    <source>
        <dbReference type="ARBA" id="ARBA00022842"/>
    </source>
</evidence>
<evidence type="ECO:0000256" key="2">
    <source>
        <dbReference type="ARBA" id="ARBA00008031"/>
    </source>
</evidence>
<keyword evidence="5" id="KW-0413">Isomerase</keyword>
<dbReference type="Gene3D" id="3.20.20.120">
    <property type="entry name" value="Enolase-like C-terminal domain"/>
    <property type="match status" value="1"/>
</dbReference>
<comment type="cofactor">
    <cofactor evidence="1">
        <name>Mg(2+)</name>
        <dbReference type="ChEBI" id="CHEBI:18420"/>
    </cofactor>
</comment>
<dbReference type="Gene3D" id="3.30.390.10">
    <property type="entry name" value="Enolase-like, N-terminal domain"/>
    <property type="match status" value="1"/>
</dbReference>
<dbReference type="InterPro" id="IPR036849">
    <property type="entry name" value="Enolase-like_C_sf"/>
</dbReference>
<feature type="domain" description="Mandelate racemase/muconate lactonizing enzyme C-terminal" evidence="6">
    <location>
        <begin position="227"/>
        <end position="321"/>
    </location>
</feature>
<name>A0ABQ8HEC8_9ROSI</name>
<evidence type="ECO:0000256" key="3">
    <source>
        <dbReference type="ARBA" id="ARBA00022723"/>
    </source>
</evidence>
<reference evidence="7 8" key="1">
    <citation type="submission" date="2021-02" db="EMBL/GenBank/DDBJ databases">
        <title>Plant Genome Project.</title>
        <authorList>
            <person name="Zhang R.-G."/>
        </authorList>
    </citation>
    <scope>NUCLEOTIDE SEQUENCE [LARGE SCALE GENOMIC DNA]</scope>
    <source>
        <tissue evidence="7">Leaves</tissue>
    </source>
</reference>
<dbReference type="InterPro" id="IPR029065">
    <property type="entry name" value="Enolase_C-like"/>
</dbReference>
<organism evidence="7 8">
    <name type="scientific">Xanthoceras sorbifolium</name>
    <dbReference type="NCBI Taxonomy" id="99658"/>
    <lineage>
        <taxon>Eukaryota</taxon>
        <taxon>Viridiplantae</taxon>
        <taxon>Streptophyta</taxon>
        <taxon>Embryophyta</taxon>
        <taxon>Tracheophyta</taxon>
        <taxon>Spermatophyta</taxon>
        <taxon>Magnoliopsida</taxon>
        <taxon>eudicotyledons</taxon>
        <taxon>Gunneridae</taxon>
        <taxon>Pentapetalae</taxon>
        <taxon>rosids</taxon>
        <taxon>malvids</taxon>
        <taxon>Sapindales</taxon>
        <taxon>Sapindaceae</taxon>
        <taxon>Xanthoceroideae</taxon>
        <taxon>Xanthoceras</taxon>
    </lineage>
</organism>
<keyword evidence="8" id="KW-1185">Reference proteome</keyword>
<dbReference type="CDD" id="cd03319">
    <property type="entry name" value="L-Ala-DL-Glu_epimerase"/>
    <property type="match status" value="1"/>
</dbReference>
<dbReference type="Pfam" id="PF02746">
    <property type="entry name" value="MR_MLE_N"/>
    <property type="match status" value="1"/>
</dbReference>
<sequence length="516" mass="56046">MTVLTKSLIFGSTKMAPVGSAFSPPTSLYLVSPCVQRVSKNMHRRQYIVKFCVSCKLMAESRGVSTTTERTGFGFKNLTETFWVDVQRAEGGPLNVALSAPLSVGPSSTLEEKLENVAVRVELSNGCVGWGEVAVLPLVTGGDQGKALEKVREACQFLKESPPMTLNFVLSEIGGILPGAQFASVRAGVEMALIDAVANSIDVPLWRLFGGVSNSLSTAITIPAVSLTEASDLASKYCNLGFKTLKLQLGKDLDADIEVFQAIQAVHPHCSFILDANERYTSKEAIEVLRKLSDMGIAPVHLEQPVHRDDWEGLRDINNVARDVYGVDVIADESCRSLTDVQRVVKENIANVINIKLAKFGVLGTLEIVKFARKSGLNLMIDSMVETRLATGFAGHLAAGLGCFKYVNLDMPFLLPEDPVVGGFEVSGAIYKFNNTRGQGDDELLFQAQRIGATGLWAYCVVFIVMSVTENEICDNKSENLCQEIMVQCLQGGSYIFSVSEGKLLLLLDTLLLCRL</sequence>
<evidence type="ECO:0000256" key="5">
    <source>
        <dbReference type="ARBA" id="ARBA00023235"/>
    </source>
</evidence>
<dbReference type="Pfam" id="PF13378">
    <property type="entry name" value="MR_MLE_C"/>
    <property type="match status" value="1"/>
</dbReference>
<dbReference type="InterPro" id="IPR013342">
    <property type="entry name" value="Mandelate_racemase_C"/>
</dbReference>
<evidence type="ECO:0000313" key="7">
    <source>
        <dbReference type="EMBL" id="KAH7556907.1"/>
    </source>
</evidence>
<dbReference type="PANTHER" id="PTHR48073">
    <property type="entry name" value="O-SUCCINYLBENZOATE SYNTHASE-RELATED"/>
    <property type="match status" value="1"/>
</dbReference>
<dbReference type="Proteomes" id="UP000827721">
    <property type="component" value="Unassembled WGS sequence"/>
</dbReference>
<proteinExistence type="inferred from homology"/>
<dbReference type="EMBL" id="JAFEMO010000011">
    <property type="protein sequence ID" value="KAH7556907.1"/>
    <property type="molecule type" value="Genomic_DNA"/>
</dbReference>
<dbReference type="SFLD" id="SFLDS00001">
    <property type="entry name" value="Enolase"/>
    <property type="match status" value="1"/>
</dbReference>
<dbReference type="SUPFAM" id="SSF51604">
    <property type="entry name" value="Enolase C-terminal domain-like"/>
    <property type="match status" value="1"/>
</dbReference>
<evidence type="ECO:0000259" key="6">
    <source>
        <dbReference type="SMART" id="SM00922"/>
    </source>
</evidence>
<comment type="caution">
    <text evidence="7">The sequence shown here is derived from an EMBL/GenBank/DDBJ whole genome shotgun (WGS) entry which is preliminary data.</text>
</comment>
<comment type="similarity">
    <text evidence="2">Belongs to the mandelate racemase/muconate lactonizing enzyme family.</text>
</comment>
<keyword evidence="4" id="KW-0460">Magnesium</keyword>